<keyword evidence="2" id="KW-1185">Reference proteome</keyword>
<protein>
    <submittedName>
        <fullName evidence="1">Uncharacterized protein</fullName>
    </submittedName>
</protein>
<gene>
    <name evidence="1" type="ORF">BaRGS_00004977</name>
</gene>
<accession>A0ABD0LW24</accession>
<evidence type="ECO:0000313" key="2">
    <source>
        <dbReference type="Proteomes" id="UP001519460"/>
    </source>
</evidence>
<dbReference type="Proteomes" id="UP001519460">
    <property type="component" value="Unassembled WGS sequence"/>
</dbReference>
<reference evidence="1 2" key="1">
    <citation type="journal article" date="2023" name="Sci. Data">
        <title>Genome assembly of the Korean intertidal mud-creeper Batillaria attramentaria.</title>
        <authorList>
            <person name="Patra A.K."/>
            <person name="Ho P.T."/>
            <person name="Jun S."/>
            <person name="Lee S.J."/>
            <person name="Kim Y."/>
            <person name="Won Y.J."/>
        </authorList>
    </citation>
    <scope>NUCLEOTIDE SEQUENCE [LARGE SCALE GENOMIC DNA]</scope>
    <source>
        <strain evidence="1">Wonlab-2016</strain>
    </source>
</reference>
<sequence>MLNWSFVDIACLSSTFSLHSLTPEREISARNKKDIQFSKSLTRKFTSVRCPRGCTRLTTPSPPHPTRAGVVSSSDRLWTRTTEREKHPEYVCPDITHCAWSVSPQISRASSGVNGIRVQGLTDRTMENVFTRLEIFLGRDTDVLTSKQQWPLP</sequence>
<dbReference type="EMBL" id="JACVVK020000018">
    <property type="protein sequence ID" value="KAK7503854.1"/>
    <property type="molecule type" value="Genomic_DNA"/>
</dbReference>
<comment type="caution">
    <text evidence="1">The sequence shown here is derived from an EMBL/GenBank/DDBJ whole genome shotgun (WGS) entry which is preliminary data.</text>
</comment>
<name>A0ABD0LW24_9CAEN</name>
<evidence type="ECO:0000313" key="1">
    <source>
        <dbReference type="EMBL" id="KAK7503854.1"/>
    </source>
</evidence>
<proteinExistence type="predicted"/>
<organism evidence="1 2">
    <name type="scientific">Batillaria attramentaria</name>
    <dbReference type="NCBI Taxonomy" id="370345"/>
    <lineage>
        <taxon>Eukaryota</taxon>
        <taxon>Metazoa</taxon>
        <taxon>Spiralia</taxon>
        <taxon>Lophotrochozoa</taxon>
        <taxon>Mollusca</taxon>
        <taxon>Gastropoda</taxon>
        <taxon>Caenogastropoda</taxon>
        <taxon>Sorbeoconcha</taxon>
        <taxon>Cerithioidea</taxon>
        <taxon>Batillariidae</taxon>
        <taxon>Batillaria</taxon>
    </lineage>
</organism>
<dbReference type="AlphaFoldDB" id="A0ABD0LW24"/>